<feature type="domain" description="Endonuclease/exonuclease/phosphatase" evidence="2">
    <location>
        <begin position="95"/>
        <end position="287"/>
    </location>
</feature>
<dbReference type="AlphaFoldDB" id="A0A438AIQ6"/>
<accession>A0A438AIQ6</accession>
<evidence type="ECO:0000313" key="3">
    <source>
        <dbReference type="EMBL" id="RVV98579.1"/>
    </source>
</evidence>
<feature type="transmembrane region" description="Helical" evidence="1">
    <location>
        <begin position="62"/>
        <end position="80"/>
    </location>
</feature>
<sequence length="300" mass="31412">MRILRGGLILAMAGLGLVLLAGYGGALHPAGDSLAVFRPELALLLLALSCLGALAGARRSGLCGAALGLAAAAGPIWSMAMPEPPAGAYALYQKNLLYRNATPGAVARDILSAAPDLVTLEELSRGNARVLDLLSDAYPTRATCPGVGGVAVLSRWPAIPGTLRCDGGLRAHGTVAVQVRSPEGPLWVVALHLHWPWPENQAAQVARMRPLLGGLDGPVVVAGDFNMVPWSHTLALISRATGTHRIGRVRRSFDFGLAAVRLRIDHVLVPEGWTGRTVLRARAGSDHFGVLARFGPEGAR</sequence>
<evidence type="ECO:0000256" key="1">
    <source>
        <dbReference type="SAM" id="Phobius"/>
    </source>
</evidence>
<keyword evidence="3" id="KW-0540">Nuclease</keyword>
<dbReference type="OrthoDB" id="3808618at2"/>
<dbReference type="InterPro" id="IPR036691">
    <property type="entry name" value="Endo/exonu/phosph_ase_sf"/>
</dbReference>
<evidence type="ECO:0000259" key="2">
    <source>
        <dbReference type="Pfam" id="PF03372"/>
    </source>
</evidence>
<feature type="transmembrane region" description="Helical" evidence="1">
    <location>
        <begin position="36"/>
        <end position="55"/>
    </location>
</feature>
<dbReference type="Proteomes" id="UP000285908">
    <property type="component" value="Unassembled WGS sequence"/>
</dbReference>
<dbReference type="EMBL" id="RQXX01000002">
    <property type="protein sequence ID" value="RVV98579.1"/>
    <property type="molecule type" value="Genomic_DNA"/>
</dbReference>
<proteinExistence type="predicted"/>
<dbReference type="SUPFAM" id="SSF56219">
    <property type="entry name" value="DNase I-like"/>
    <property type="match status" value="1"/>
</dbReference>
<keyword evidence="3" id="KW-0255">Endonuclease</keyword>
<keyword evidence="1" id="KW-1133">Transmembrane helix</keyword>
<reference evidence="3 4" key="1">
    <citation type="submission" date="2018-11" db="EMBL/GenBank/DDBJ databases">
        <title>Mesobaculum littorinae gen. nov., sp. nov., isolated from Littorina scabra that represents a novel genus of the order Rhodobacteraceae.</title>
        <authorList>
            <person name="Li F."/>
        </authorList>
    </citation>
    <scope>NUCLEOTIDE SEQUENCE [LARGE SCALE GENOMIC DNA]</scope>
    <source>
        <strain evidence="3 4">M0103</strain>
    </source>
</reference>
<name>A0A438AIQ6_9RHOB</name>
<keyword evidence="3" id="KW-0378">Hydrolase</keyword>
<keyword evidence="4" id="KW-1185">Reference proteome</keyword>
<dbReference type="InterPro" id="IPR005135">
    <property type="entry name" value="Endo/exonuclease/phosphatase"/>
</dbReference>
<evidence type="ECO:0000313" key="4">
    <source>
        <dbReference type="Proteomes" id="UP000285908"/>
    </source>
</evidence>
<comment type="caution">
    <text evidence="3">The sequence shown here is derived from an EMBL/GenBank/DDBJ whole genome shotgun (WGS) entry which is preliminary data.</text>
</comment>
<keyword evidence="1" id="KW-0472">Membrane</keyword>
<dbReference type="Gene3D" id="3.60.10.10">
    <property type="entry name" value="Endonuclease/exonuclease/phosphatase"/>
    <property type="match status" value="1"/>
</dbReference>
<keyword evidence="1" id="KW-0812">Transmembrane</keyword>
<gene>
    <name evidence="3" type="ORF">EKE94_06595</name>
</gene>
<organism evidence="3 4">
    <name type="scientific">Mesobaculum littorinae</name>
    <dbReference type="NCBI Taxonomy" id="2486419"/>
    <lineage>
        <taxon>Bacteria</taxon>
        <taxon>Pseudomonadati</taxon>
        <taxon>Pseudomonadota</taxon>
        <taxon>Alphaproteobacteria</taxon>
        <taxon>Rhodobacterales</taxon>
        <taxon>Roseobacteraceae</taxon>
        <taxon>Mesobaculum</taxon>
    </lineage>
</organism>
<dbReference type="GO" id="GO:0004519">
    <property type="term" value="F:endonuclease activity"/>
    <property type="evidence" value="ECO:0007669"/>
    <property type="project" value="UniProtKB-KW"/>
</dbReference>
<dbReference type="RefSeq" id="WP_127905810.1">
    <property type="nucleotide sequence ID" value="NZ_RQXX01000002.1"/>
</dbReference>
<protein>
    <submittedName>
        <fullName evidence="3">Endonuclease</fullName>
    </submittedName>
</protein>
<dbReference type="Pfam" id="PF03372">
    <property type="entry name" value="Exo_endo_phos"/>
    <property type="match status" value="1"/>
</dbReference>